<evidence type="ECO:0000313" key="1">
    <source>
        <dbReference type="EMBL" id="VAW46234.1"/>
    </source>
</evidence>
<proteinExistence type="predicted"/>
<reference evidence="1" key="1">
    <citation type="submission" date="2018-06" db="EMBL/GenBank/DDBJ databases">
        <authorList>
            <person name="Zhirakovskaya E."/>
        </authorList>
    </citation>
    <scope>NUCLEOTIDE SEQUENCE</scope>
</reference>
<protein>
    <submittedName>
        <fullName evidence="1">Uncharacterized protein</fullName>
    </submittedName>
</protein>
<sequence length="200" mass="22835">FGTWGGYIPINPTIPKGGEIWVRLAIYWPSSFEFSATPFMKFLRLHNRVVDGSNGGYNDLYVDNANGTTNVLRTIKEIHDIWEIYDGNPIPRDTWETYEMYLFVDDVSVDNGGNSRMRVWRDNELIFDRTDVPTITEAGGVIDYFYLFTYWNNENPPNNHVYVDDLVIATQASPPTNQDANGNAFIGDVLADLIFLDGFE</sequence>
<organism evidence="1">
    <name type="scientific">hydrothermal vent metagenome</name>
    <dbReference type="NCBI Taxonomy" id="652676"/>
    <lineage>
        <taxon>unclassified sequences</taxon>
        <taxon>metagenomes</taxon>
        <taxon>ecological metagenomes</taxon>
    </lineage>
</organism>
<dbReference type="Gene3D" id="2.60.120.200">
    <property type="match status" value="1"/>
</dbReference>
<gene>
    <name evidence="1" type="ORF">MNBD_GAMMA03-418</name>
</gene>
<feature type="non-terminal residue" evidence="1">
    <location>
        <position position="1"/>
    </location>
</feature>
<dbReference type="EMBL" id="UOFC01000091">
    <property type="protein sequence ID" value="VAW46234.1"/>
    <property type="molecule type" value="Genomic_DNA"/>
</dbReference>
<name>A0A3B0WR70_9ZZZZ</name>
<accession>A0A3B0WR70</accession>
<dbReference type="AlphaFoldDB" id="A0A3B0WR70"/>